<dbReference type="Proteomes" id="UP001324115">
    <property type="component" value="Unassembled WGS sequence"/>
</dbReference>
<organism evidence="4 5">
    <name type="scientific">Quercus rubra</name>
    <name type="common">Northern red oak</name>
    <name type="synonym">Quercus borealis</name>
    <dbReference type="NCBI Taxonomy" id="3512"/>
    <lineage>
        <taxon>Eukaryota</taxon>
        <taxon>Viridiplantae</taxon>
        <taxon>Streptophyta</taxon>
        <taxon>Embryophyta</taxon>
        <taxon>Tracheophyta</taxon>
        <taxon>Spermatophyta</taxon>
        <taxon>Magnoliopsida</taxon>
        <taxon>eudicotyledons</taxon>
        <taxon>Gunneridae</taxon>
        <taxon>Pentapetalae</taxon>
        <taxon>rosids</taxon>
        <taxon>fabids</taxon>
        <taxon>Fagales</taxon>
        <taxon>Fagaceae</taxon>
        <taxon>Quercus</taxon>
    </lineage>
</organism>
<proteinExistence type="inferred from homology"/>
<dbReference type="GO" id="GO:0016746">
    <property type="term" value="F:acyltransferase activity"/>
    <property type="evidence" value="ECO:0007669"/>
    <property type="project" value="UniProtKB-KW"/>
</dbReference>
<accession>A0AAN7EAQ3</accession>
<comment type="caution">
    <text evidence="4">The sequence shown here is derived from an EMBL/GenBank/DDBJ whole genome shotgun (WGS) entry which is preliminary data.</text>
</comment>
<name>A0AAN7EAQ3_QUERU</name>
<keyword evidence="5" id="KW-1185">Reference proteome</keyword>
<protein>
    <submittedName>
        <fullName evidence="4">Uncharacterized protein</fullName>
    </submittedName>
</protein>
<dbReference type="PANTHER" id="PTHR31623:SF83">
    <property type="entry name" value="ACETYL-COA-BENZYLALCOHOL ACETYLTRANSFERASE-LIKE"/>
    <property type="match status" value="1"/>
</dbReference>
<keyword evidence="2" id="KW-0808">Transferase</keyword>
<evidence type="ECO:0000256" key="3">
    <source>
        <dbReference type="ARBA" id="ARBA00023315"/>
    </source>
</evidence>
<dbReference type="AlphaFoldDB" id="A0AAN7EAQ3"/>
<comment type="similarity">
    <text evidence="1">Belongs to the plant acyltransferase family.</text>
</comment>
<keyword evidence="3" id="KW-0012">Acyltransferase</keyword>
<evidence type="ECO:0000313" key="4">
    <source>
        <dbReference type="EMBL" id="KAK4566696.1"/>
    </source>
</evidence>
<dbReference type="Pfam" id="PF02458">
    <property type="entry name" value="Transferase"/>
    <property type="match status" value="2"/>
</dbReference>
<sequence>MKVQIVSRKLVKPSTPTPPHLRSFKTSSMDQLAPQAYVPIFLYYHASNGDEIDGKRKRLEKSISEILTLYYPLAGRYINDNKVVDSQVSGQLAQLIQKEVIKLELLNNLAPFAMVSANTPLALVQVNMFECGGLAIGFLFTHIIADGIAATTFLNAWARACCIAGINGVIRPKNIAVVHPKNLGALIITRSLKAIAKGGACDSESLTNQQPSRALIAVEQAKHGHSRPSILCHSLSLRRRTALPIPANSFGNLYMMAKARFGGKCGDSKSKMELHELVGLLDDSLRNALADCKKPQSGDDFVSMITNSSREISEELEIADFGWGKPIWVSNRPKPVEIVNLMDTKDGDGIEAWVHLNEKDMLLFQTHPDITAFTSHQI</sequence>
<gene>
    <name evidence="4" type="ORF">RGQ29_002814</name>
</gene>
<dbReference type="EMBL" id="JAXUIC010000010">
    <property type="protein sequence ID" value="KAK4566696.1"/>
    <property type="molecule type" value="Genomic_DNA"/>
</dbReference>
<evidence type="ECO:0000256" key="2">
    <source>
        <dbReference type="ARBA" id="ARBA00022679"/>
    </source>
</evidence>
<dbReference type="PANTHER" id="PTHR31623">
    <property type="entry name" value="F21J9.9"/>
    <property type="match status" value="1"/>
</dbReference>
<dbReference type="Gene3D" id="3.30.559.10">
    <property type="entry name" value="Chloramphenicol acetyltransferase-like domain"/>
    <property type="match status" value="2"/>
</dbReference>
<reference evidence="4 5" key="1">
    <citation type="journal article" date="2023" name="G3 (Bethesda)">
        <title>A haplotype-resolved chromosome-scale genome for Quercus rubra L. provides insights into the genetics of adaptive traits for red oak species.</title>
        <authorList>
            <person name="Kapoor B."/>
            <person name="Jenkins J."/>
            <person name="Schmutz J."/>
            <person name="Zhebentyayeva T."/>
            <person name="Kuelheim C."/>
            <person name="Coggeshall M."/>
            <person name="Heim C."/>
            <person name="Lasky J.R."/>
            <person name="Leites L."/>
            <person name="Islam-Faridi N."/>
            <person name="Romero-Severson J."/>
            <person name="DeLeo V.L."/>
            <person name="Lucas S.M."/>
            <person name="Lazic D."/>
            <person name="Gailing O."/>
            <person name="Carlson J."/>
            <person name="Staton M."/>
        </authorList>
    </citation>
    <scope>NUCLEOTIDE SEQUENCE [LARGE SCALE GENOMIC DNA]</scope>
    <source>
        <strain evidence="4">Pseudo-F2</strain>
    </source>
</reference>
<evidence type="ECO:0000256" key="1">
    <source>
        <dbReference type="ARBA" id="ARBA00009861"/>
    </source>
</evidence>
<dbReference type="InterPro" id="IPR023213">
    <property type="entry name" value="CAT-like_dom_sf"/>
</dbReference>
<evidence type="ECO:0000313" key="5">
    <source>
        <dbReference type="Proteomes" id="UP001324115"/>
    </source>
</evidence>